<evidence type="ECO:0000256" key="1">
    <source>
        <dbReference type="SAM" id="MobiDB-lite"/>
    </source>
</evidence>
<feature type="chain" id="PRO_5015341671" description="Pectate lyase superfamily protein domain-containing protein" evidence="2">
    <location>
        <begin position="25"/>
        <end position="492"/>
    </location>
</feature>
<reference evidence="3 4" key="1">
    <citation type="submission" date="2018-04" db="EMBL/GenBank/DDBJ databases">
        <title>Methylobacterium sp. PR1016A genome.</title>
        <authorList>
            <person name="Park W."/>
        </authorList>
    </citation>
    <scope>NUCLEOTIDE SEQUENCE [LARGE SCALE GENOMIC DNA]</scope>
    <source>
        <strain evidence="3 4">PR1016A</strain>
    </source>
</reference>
<keyword evidence="4" id="KW-1185">Reference proteome</keyword>
<dbReference type="AlphaFoldDB" id="A0A2R4WWG2"/>
<dbReference type="InterPro" id="IPR012334">
    <property type="entry name" value="Pectin_lyas_fold"/>
</dbReference>
<feature type="region of interest" description="Disordered" evidence="1">
    <location>
        <begin position="473"/>
        <end position="492"/>
    </location>
</feature>
<feature type="region of interest" description="Disordered" evidence="1">
    <location>
        <begin position="23"/>
        <end position="48"/>
    </location>
</feature>
<evidence type="ECO:0000313" key="4">
    <source>
        <dbReference type="Proteomes" id="UP000244755"/>
    </source>
</evidence>
<protein>
    <recommendedName>
        <fullName evidence="5">Pectate lyase superfamily protein domain-containing protein</fullName>
    </recommendedName>
</protein>
<organism evidence="3 4">
    <name type="scientific">Methylobacterium currus</name>
    <dbReference type="NCBI Taxonomy" id="2051553"/>
    <lineage>
        <taxon>Bacteria</taxon>
        <taxon>Pseudomonadati</taxon>
        <taxon>Pseudomonadota</taxon>
        <taxon>Alphaproteobacteria</taxon>
        <taxon>Hyphomicrobiales</taxon>
        <taxon>Methylobacteriaceae</taxon>
        <taxon>Methylobacterium</taxon>
    </lineage>
</organism>
<sequence>MSRRPQLPLGALLVTLLASGHASAFEPPSRDPRETAPDAGSRTPEAPADAVDAMAFIPQALRAGVRDRTGTTDLAPYLRAAFATGRTVRIPAGRYPVCDGLTLASGQRAVGEGVTASVLWVGPCFNLAAPAVVAVAAGDSSGWDGIGIAFDQSAATSRATLRRYPWALDIRAATRVKIGSLRLSGAYDGIRCDGNCGGLAAELLEIGAFNRGLLLDGPQDFTHIGVLHAWPFDFAASPALMAIYRDGATVAAEFGRVDGLDIRSLDTFGAAVVGNRNGNSGAARQIGMMQLDGDGATFSNAAGDWQIGLLSSTKSGHPTVPTIASAGGTVLIGSARLWGATRAPYLIVTGGSLAVSGGAFEQAADQPAAEVAGGTLVVTGTMLKPLVGSAGPARSRPFLVQRGEGTLIATNNAALLPASGGGGPLVGIGTDHARNTVTGNVMAGWGIALPQGAGLGSYGDNVAPAQESVAGVAVGRAASRPTRPSGTAKPSP</sequence>
<dbReference type="Gene3D" id="2.160.20.10">
    <property type="entry name" value="Single-stranded right-handed beta-helix, Pectin lyase-like"/>
    <property type="match status" value="1"/>
</dbReference>
<keyword evidence="2" id="KW-0732">Signal</keyword>
<dbReference type="Proteomes" id="UP000244755">
    <property type="component" value="Chromosome 2"/>
</dbReference>
<dbReference type="OrthoDB" id="7980387at2"/>
<feature type="signal peptide" evidence="2">
    <location>
        <begin position="1"/>
        <end position="24"/>
    </location>
</feature>
<evidence type="ECO:0000256" key="2">
    <source>
        <dbReference type="SAM" id="SignalP"/>
    </source>
</evidence>
<feature type="compositionally biased region" description="Polar residues" evidence="1">
    <location>
        <begin position="482"/>
        <end position="492"/>
    </location>
</feature>
<evidence type="ECO:0000313" key="3">
    <source>
        <dbReference type="EMBL" id="AWB25889.1"/>
    </source>
</evidence>
<gene>
    <name evidence="3" type="ORF">DA075_34270</name>
</gene>
<dbReference type="KEGG" id="mee:DA075_34270"/>
<dbReference type="EMBL" id="CP028844">
    <property type="protein sequence ID" value="AWB25889.1"/>
    <property type="molecule type" value="Genomic_DNA"/>
</dbReference>
<proteinExistence type="predicted"/>
<name>A0A2R4WWG2_9HYPH</name>
<dbReference type="RefSeq" id="WP_099957512.1">
    <property type="nucleotide sequence ID" value="NZ_CP028844.1"/>
</dbReference>
<evidence type="ECO:0008006" key="5">
    <source>
        <dbReference type="Google" id="ProtNLM"/>
    </source>
</evidence>
<accession>A0A2R4WWG2</accession>